<evidence type="ECO:0000256" key="3">
    <source>
        <dbReference type="ARBA" id="ARBA00022958"/>
    </source>
</evidence>
<dbReference type="InterPro" id="IPR006036">
    <property type="entry name" value="K_uptake_TrkA"/>
</dbReference>
<dbReference type="Proteomes" id="UP000555552">
    <property type="component" value="Unassembled WGS sequence"/>
</dbReference>
<keyword evidence="2" id="KW-0406">Ion transport</keyword>
<comment type="caution">
    <text evidence="7">The sequence shown here is derived from an EMBL/GenBank/DDBJ whole genome shotgun (WGS) entry which is preliminary data.</text>
</comment>
<keyword evidence="3" id="KW-0630">Potassium</keyword>
<evidence type="ECO:0000256" key="2">
    <source>
        <dbReference type="ARBA" id="ARBA00022538"/>
    </source>
</evidence>
<dbReference type="SUPFAM" id="SSF51735">
    <property type="entry name" value="NAD(P)-binding Rossmann-fold domains"/>
    <property type="match status" value="1"/>
</dbReference>
<organism evidence="7 8">
    <name type="scientific">Pseudokineococcus marinus</name>
    <dbReference type="NCBI Taxonomy" id="351215"/>
    <lineage>
        <taxon>Bacteria</taxon>
        <taxon>Bacillati</taxon>
        <taxon>Actinomycetota</taxon>
        <taxon>Actinomycetes</taxon>
        <taxon>Kineosporiales</taxon>
        <taxon>Kineosporiaceae</taxon>
        <taxon>Pseudokineococcus</taxon>
    </lineage>
</organism>
<dbReference type="EMBL" id="JABEMA010000166">
    <property type="protein sequence ID" value="NNH23597.1"/>
    <property type="molecule type" value="Genomic_DNA"/>
</dbReference>
<evidence type="ECO:0000313" key="8">
    <source>
        <dbReference type="Proteomes" id="UP000555552"/>
    </source>
</evidence>
<sequence length="220" mass="23569">MHFVVMGCGRVGSTLAVALERHGHSVAVVDKDELAFRRLGAGFEGRTVTGVGFDRDVLLEAGVQEAYAFAAVSSGDNSNILAARVAREVFGVQNVAARIYDSARAEVYERLGIPTVATVKWTADQLVRRLLPRGVVPDYTDASGSVHLAEVSVPASWVGTRLTELERATSTRVAFLTRLGSARLPRPDTVHQEGDVLHLLVPDAAVTEVEKVLDAGPEPD</sequence>
<evidence type="ECO:0000313" key="7">
    <source>
        <dbReference type="EMBL" id="NNH23597.1"/>
    </source>
</evidence>
<dbReference type="RefSeq" id="WP_171203403.1">
    <property type="nucleotide sequence ID" value="NZ_BAAANP010000027.1"/>
</dbReference>
<evidence type="ECO:0000259" key="5">
    <source>
        <dbReference type="PROSITE" id="PS51201"/>
    </source>
</evidence>
<evidence type="ECO:0000256" key="4">
    <source>
        <dbReference type="ARBA" id="ARBA00023027"/>
    </source>
</evidence>
<dbReference type="Pfam" id="PF02254">
    <property type="entry name" value="TrkA_N"/>
    <property type="match status" value="1"/>
</dbReference>
<dbReference type="AlphaFoldDB" id="A0A849BRG9"/>
<dbReference type="PANTHER" id="PTHR43833:SF8">
    <property type="entry name" value="TRK SYSTEM POTASSIUM UPTAKE PROTEIN TRKA"/>
    <property type="match status" value="1"/>
</dbReference>
<dbReference type="InterPro" id="IPR036291">
    <property type="entry name" value="NAD(P)-bd_dom_sf"/>
</dbReference>
<protein>
    <recommendedName>
        <fullName evidence="1">Trk system potassium uptake protein TrkA</fullName>
    </recommendedName>
</protein>
<accession>A0A849BRG9</accession>
<dbReference type="InterPro" id="IPR006037">
    <property type="entry name" value="RCK_C"/>
</dbReference>
<dbReference type="Pfam" id="PF02080">
    <property type="entry name" value="TrkA_C"/>
    <property type="match status" value="1"/>
</dbReference>
<dbReference type="GO" id="GO:0005886">
    <property type="term" value="C:plasma membrane"/>
    <property type="evidence" value="ECO:0007669"/>
    <property type="project" value="InterPro"/>
</dbReference>
<dbReference type="InterPro" id="IPR003148">
    <property type="entry name" value="RCK_N"/>
</dbReference>
<name>A0A849BRG9_9ACTN</name>
<feature type="domain" description="RCK N-terminal" evidence="5">
    <location>
        <begin position="1"/>
        <end position="118"/>
    </location>
</feature>
<keyword evidence="8" id="KW-1185">Reference proteome</keyword>
<keyword evidence="2" id="KW-0633">Potassium transport</keyword>
<dbReference type="InterPro" id="IPR050721">
    <property type="entry name" value="Trk_Ktr_HKT_K-transport"/>
</dbReference>
<dbReference type="SUPFAM" id="SSF116726">
    <property type="entry name" value="TrkA C-terminal domain-like"/>
    <property type="match status" value="1"/>
</dbReference>
<gene>
    <name evidence="7" type="ORF">HLB09_10960</name>
</gene>
<dbReference type="Gene3D" id="3.40.50.720">
    <property type="entry name" value="NAD(P)-binding Rossmann-like Domain"/>
    <property type="match status" value="1"/>
</dbReference>
<keyword evidence="2" id="KW-0813">Transport</keyword>
<dbReference type="PROSITE" id="PS51202">
    <property type="entry name" value="RCK_C"/>
    <property type="match status" value="1"/>
</dbReference>
<dbReference type="Gene3D" id="3.30.70.1450">
    <property type="entry name" value="Regulator of K+ conductance, C-terminal domain"/>
    <property type="match status" value="1"/>
</dbReference>
<keyword evidence="4" id="KW-0520">NAD</keyword>
<evidence type="ECO:0000259" key="6">
    <source>
        <dbReference type="PROSITE" id="PS51202"/>
    </source>
</evidence>
<dbReference type="PRINTS" id="PR00335">
    <property type="entry name" value="KUPTAKETRKA"/>
</dbReference>
<dbReference type="GO" id="GO:0015079">
    <property type="term" value="F:potassium ion transmembrane transporter activity"/>
    <property type="evidence" value="ECO:0007669"/>
    <property type="project" value="InterPro"/>
</dbReference>
<reference evidence="7 8" key="1">
    <citation type="submission" date="2020-05" db="EMBL/GenBank/DDBJ databases">
        <title>MicrobeNet Type strains.</title>
        <authorList>
            <person name="Nicholson A.C."/>
        </authorList>
    </citation>
    <scope>NUCLEOTIDE SEQUENCE [LARGE SCALE GENOMIC DNA]</scope>
    <source>
        <strain evidence="7 8">JCM 14547</strain>
    </source>
</reference>
<dbReference type="PROSITE" id="PS51201">
    <property type="entry name" value="RCK_N"/>
    <property type="match status" value="1"/>
</dbReference>
<dbReference type="InterPro" id="IPR036721">
    <property type="entry name" value="RCK_C_sf"/>
</dbReference>
<evidence type="ECO:0000256" key="1">
    <source>
        <dbReference type="ARBA" id="ARBA00017378"/>
    </source>
</evidence>
<dbReference type="PANTHER" id="PTHR43833">
    <property type="entry name" value="POTASSIUM CHANNEL PROTEIN 2-RELATED-RELATED"/>
    <property type="match status" value="1"/>
</dbReference>
<feature type="domain" description="RCK C-terminal" evidence="6">
    <location>
        <begin position="136"/>
        <end position="215"/>
    </location>
</feature>
<proteinExistence type="predicted"/>